<sequence>PPPPYPPIPRDIFYSTPSVCAEDKILDYLSVLGEVCSIAGLEDAETCCAALDLFQHKTGCLCNAEFYRNRIFAGIDKVHLWYKAAECEPAIVETCIAPPPFSS</sequence>
<evidence type="ECO:0000313" key="1">
    <source>
        <dbReference type="EMBL" id="JAC64279.1"/>
    </source>
</evidence>
<accession>A0A061R0M9</accession>
<feature type="non-terminal residue" evidence="1">
    <location>
        <position position="103"/>
    </location>
</feature>
<dbReference type="AlphaFoldDB" id="A0A061R0M9"/>
<dbReference type="EMBL" id="GBEZ01022567">
    <property type="protein sequence ID" value="JAC64279.1"/>
    <property type="molecule type" value="Transcribed_RNA"/>
</dbReference>
<organism evidence="1">
    <name type="scientific">Tetraselmis sp. GSL018</name>
    <dbReference type="NCBI Taxonomy" id="582737"/>
    <lineage>
        <taxon>Eukaryota</taxon>
        <taxon>Viridiplantae</taxon>
        <taxon>Chlorophyta</taxon>
        <taxon>core chlorophytes</taxon>
        <taxon>Chlorodendrophyceae</taxon>
        <taxon>Chlorodendrales</taxon>
        <taxon>Chlorodendraceae</taxon>
        <taxon>Tetraselmis</taxon>
    </lineage>
</organism>
<feature type="non-terminal residue" evidence="1">
    <location>
        <position position="1"/>
    </location>
</feature>
<reference evidence="1" key="1">
    <citation type="submission" date="2014-05" db="EMBL/GenBank/DDBJ databases">
        <title>The transcriptome of the halophilic microalga Tetraselmis sp. GSL018 isolated from the Great Salt Lake, Utah.</title>
        <authorList>
            <person name="Jinkerson R.E."/>
            <person name="D'Adamo S."/>
            <person name="Posewitz M.C."/>
        </authorList>
    </citation>
    <scope>NUCLEOTIDE SEQUENCE</scope>
    <source>
        <strain evidence="1">GSL018</strain>
    </source>
</reference>
<proteinExistence type="predicted"/>
<gene>
    <name evidence="1" type="ORF">TSPGSL018_18670</name>
</gene>
<protein>
    <submittedName>
        <fullName evidence="1">Uncharacterized protein</fullName>
    </submittedName>
</protein>
<name>A0A061R0M9_9CHLO</name>